<dbReference type="InterPro" id="IPR002656">
    <property type="entry name" value="Acyl_transf_3_dom"/>
</dbReference>
<dbReference type="PANTHER" id="PTHR36927:SF3">
    <property type="entry name" value="GLUCANS BIOSYNTHESIS PROTEIN C"/>
    <property type="match status" value="1"/>
</dbReference>
<dbReference type="InterPro" id="IPR050623">
    <property type="entry name" value="Glucan_succinyl_AcylTrfase"/>
</dbReference>
<accession>E6WTV4</accession>
<dbReference type="PANTHER" id="PTHR36927">
    <property type="entry name" value="BLR4337 PROTEIN"/>
    <property type="match status" value="1"/>
</dbReference>
<feature type="transmembrane region" description="Helical" evidence="1">
    <location>
        <begin position="297"/>
        <end position="317"/>
    </location>
</feature>
<organism evidence="3 4">
    <name type="scientific">Pseudoxanthomonas suwonensis (strain 11-1)</name>
    <dbReference type="NCBI Taxonomy" id="743721"/>
    <lineage>
        <taxon>Bacteria</taxon>
        <taxon>Pseudomonadati</taxon>
        <taxon>Pseudomonadota</taxon>
        <taxon>Gammaproteobacteria</taxon>
        <taxon>Lysobacterales</taxon>
        <taxon>Lysobacteraceae</taxon>
        <taxon>Pseudoxanthomonas</taxon>
    </lineage>
</organism>
<feature type="transmembrane region" description="Helical" evidence="1">
    <location>
        <begin position="329"/>
        <end position="351"/>
    </location>
</feature>
<dbReference type="KEGG" id="psu:Psesu_1761"/>
<feature type="transmembrane region" description="Helical" evidence="1">
    <location>
        <begin position="204"/>
        <end position="221"/>
    </location>
</feature>
<feature type="transmembrane region" description="Helical" evidence="1">
    <location>
        <begin position="363"/>
        <end position="383"/>
    </location>
</feature>
<keyword evidence="4" id="KW-1185">Reference proteome</keyword>
<dbReference type="EMBL" id="CP002446">
    <property type="protein sequence ID" value="ADV27603.1"/>
    <property type="molecule type" value="Genomic_DNA"/>
</dbReference>
<evidence type="ECO:0000256" key="1">
    <source>
        <dbReference type="SAM" id="Phobius"/>
    </source>
</evidence>
<dbReference type="Proteomes" id="UP000008632">
    <property type="component" value="Chromosome"/>
</dbReference>
<dbReference type="OrthoDB" id="9809782at2"/>
<feature type="domain" description="Acyltransferase 3" evidence="2">
    <location>
        <begin position="16"/>
        <end position="380"/>
    </location>
</feature>
<proteinExistence type="predicted"/>
<protein>
    <submittedName>
        <fullName evidence="3">Acetyltransferase</fullName>
    </submittedName>
</protein>
<dbReference type="HOGENOM" id="CLU_036182_0_0_6"/>
<feature type="transmembrane region" description="Helical" evidence="1">
    <location>
        <begin position="20"/>
        <end position="39"/>
    </location>
</feature>
<feature type="transmembrane region" description="Helical" evidence="1">
    <location>
        <begin position="103"/>
        <end position="123"/>
    </location>
</feature>
<feature type="transmembrane region" description="Helical" evidence="1">
    <location>
        <begin position="165"/>
        <end position="183"/>
    </location>
</feature>
<keyword evidence="1" id="KW-1133">Transmembrane helix</keyword>
<evidence type="ECO:0000313" key="3">
    <source>
        <dbReference type="EMBL" id="ADV27603.1"/>
    </source>
</evidence>
<keyword evidence="3" id="KW-0808">Transferase</keyword>
<dbReference type="GO" id="GO:0016747">
    <property type="term" value="F:acyltransferase activity, transferring groups other than amino-acyl groups"/>
    <property type="evidence" value="ECO:0007669"/>
    <property type="project" value="InterPro"/>
</dbReference>
<feature type="transmembrane region" description="Helical" evidence="1">
    <location>
        <begin position="241"/>
        <end position="261"/>
    </location>
</feature>
<evidence type="ECO:0000313" key="4">
    <source>
        <dbReference type="Proteomes" id="UP000008632"/>
    </source>
</evidence>
<evidence type="ECO:0000259" key="2">
    <source>
        <dbReference type="Pfam" id="PF01757"/>
    </source>
</evidence>
<reference evidence="3 4" key="1">
    <citation type="submission" date="2011-01" db="EMBL/GenBank/DDBJ databases">
        <title>Complete sequence of Pseudoxanthomonas suwonensis 11-1.</title>
        <authorList>
            <consortium name="US DOE Joint Genome Institute"/>
            <person name="Lucas S."/>
            <person name="Copeland A."/>
            <person name="Lapidus A."/>
            <person name="Cheng J.-F."/>
            <person name="Goodwin L."/>
            <person name="Pitluck S."/>
            <person name="Teshima H."/>
            <person name="Detter J.C."/>
            <person name="Han C."/>
            <person name="Tapia R."/>
            <person name="Land M."/>
            <person name="Hauser L."/>
            <person name="Kyrpides N."/>
            <person name="Ivanova N."/>
            <person name="Ovchinnikova G."/>
            <person name="Siebers A.K."/>
            <person name="Allgaier M."/>
            <person name="Thelen M.P."/>
            <person name="Hugenholtz P."/>
            <person name="Gladden J."/>
            <person name="Woyke T."/>
        </authorList>
    </citation>
    <scope>NUCLEOTIDE SEQUENCE [LARGE SCALE GENOMIC DNA]</scope>
    <source>
        <strain evidence="4">11-1</strain>
    </source>
</reference>
<dbReference type="STRING" id="743721.Psesu_1761"/>
<dbReference type="Pfam" id="PF01757">
    <property type="entry name" value="Acyl_transf_3"/>
    <property type="match status" value="1"/>
</dbReference>
<keyword evidence="1" id="KW-0812">Transmembrane</keyword>
<dbReference type="AlphaFoldDB" id="E6WTV4"/>
<sequence>MDTPTSSTTLPATRRHDLDWVRVCAFGLLVLYHVGMYYVTWDWHVNSPFASHALEPAMMLTAPWRLSLLFLVSGVATAFLLARARRQAETGGGRARFLGARSWRLLVPLLFGMAVVVVPQSYYEVVEKLPGGYHDGFLAFWGRYLHGDQGFCGPEGCLVLPTWNHLWFVAYLWVYTVALWLLWRLARPLLERTAPVLGRALSGWGLLLWPALALALARLLLVGRFGSTHALVDDWYNHVQYFGVFLLGFLVARSAGFWGAAERLRWPALLAWLATWAALAGYMHAYADSDPPEALRMAMRVAWGVDQWCAIVAVLGFARRLAPGDGPLLRYLVPAVFPVYILHQTLIVVAAHNLKPLALHPLLEGPLLVVLAFGACFAAYEVIRRVPPLRPLFGLRYRERAAPVAAQAGAACSTTSCTAAPPR</sequence>
<feature type="transmembrane region" description="Helical" evidence="1">
    <location>
        <begin position="64"/>
        <end position="82"/>
    </location>
</feature>
<dbReference type="eggNOG" id="COG1835">
    <property type="taxonomic scope" value="Bacteria"/>
</dbReference>
<feature type="transmembrane region" description="Helical" evidence="1">
    <location>
        <begin position="268"/>
        <end position="285"/>
    </location>
</feature>
<dbReference type="RefSeq" id="WP_013535431.1">
    <property type="nucleotide sequence ID" value="NC_014924.1"/>
</dbReference>
<name>E6WTV4_PSEUU</name>
<gene>
    <name evidence="3" type="ordered locus">Psesu_1761</name>
</gene>
<keyword evidence="1" id="KW-0472">Membrane</keyword>